<feature type="region of interest" description="Disordered" evidence="1">
    <location>
        <begin position="114"/>
        <end position="142"/>
    </location>
</feature>
<reference evidence="2 3" key="1">
    <citation type="journal article" date="2019" name="Appl. Microbiol. Biotechnol.">
        <title>Genome sequence of Isaria javanica and comparative genome analysis insights into family S53 peptidase evolution in fungal entomopathogens.</title>
        <authorList>
            <person name="Lin R."/>
            <person name="Zhang X."/>
            <person name="Xin B."/>
            <person name="Zou M."/>
            <person name="Gao Y."/>
            <person name="Qin F."/>
            <person name="Hu Q."/>
            <person name="Xie B."/>
            <person name="Cheng X."/>
        </authorList>
    </citation>
    <scope>NUCLEOTIDE SEQUENCE [LARGE SCALE GENOMIC DNA]</scope>
    <source>
        <strain evidence="2 3">IJ1G</strain>
    </source>
</reference>
<keyword evidence="3" id="KW-1185">Reference proteome</keyword>
<dbReference type="AlphaFoldDB" id="A0A545UWU6"/>
<dbReference type="EMBL" id="SPUK01000011">
    <property type="protein sequence ID" value="TQV93942.1"/>
    <property type="molecule type" value="Genomic_DNA"/>
</dbReference>
<proteinExistence type="predicted"/>
<evidence type="ECO:0000313" key="2">
    <source>
        <dbReference type="EMBL" id="TQV93942.1"/>
    </source>
</evidence>
<comment type="caution">
    <text evidence="2">The sequence shown here is derived from an EMBL/GenBank/DDBJ whole genome shotgun (WGS) entry which is preliminary data.</text>
</comment>
<feature type="compositionally biased region" description="Basic and acidic residues" evidence="1">
    <location>
        <begin position="116"/>
        <end position="127"/>
    </location>
</feature>
<evidence type="ECO:0000256" key="1">
    <source>
        <dbReference type="SAM" id="MobiDB-lite"/>
    </source>
</evidence>
<accession>A0A545UWU6</accession>
<evidence type="ECO:0000313" key="3">
    <source>
        <dbReference type="Proteomes" id="UP000315783"/>
    </source>
</evidence>
<gene>
    <name evidence="2" type="ORF">IF1G_07674</name>
</gene>
<organism evidence="2 3">
    <name type="scientific">Cordyceps javanica</name>
    <dbReference type="NCBI Taxonomy" id="43265"/>
    <lineage>
        <taxon>Eukaryota</taxon>
        <taxon>Fungi</taxon>
        <taxon>Dikarya</taxon>
        <taxon>Ascomycota</taxon>
        <taxon>Pezizomycotina</taxon>
        <taxon>Sordariomycetes</taxon>
        <taxon>Hypocreomycetidae</taxon>
        <taxon>Hypocreales</taxon>
        <taxon>Cordycipitaceae</taxon>
        <taxon>Cordyceps</taxon>
    </lineage>
</organism>
<dbReference type="Proteomes" id="UP000315783">
    <property type="component" value="Unassembled WGS sequence"/>
</dbReference>
<name>A0A545UWU6_9HYPO</name>
<sequence length="142" mass="15562">MYGRPATPGLGAEAKAASHLTIGTLNPAAVPLSHPGCVVSALPVHDQHSNDLYRLLEQHLLSKESLCAYITPILDSKIAQLLLIGPSHWQAAHRHLVPPFPIFNRSPLFRAPAVRDSTKEGQKDNKNNKNNKIKQNSWPIVS</sequence>
<protein>
    <submittedName>
        <fullName evidence="2">Uncharacterized protein</fullName>
    </submittedName>
</protein>